<organism evidence="2 3">
    <name type="scientific">Streptomyces silvisoli</name>
    <dbReference type="NCBI Taxonomy" id="3034235"/>
    <lineage>
        <taxon>Bacteria</taxon>
        <taxon>Bacillati</taxon>
        <taxon>Actinomycetota</taxon>
        <taxon>Actinomycetes</taxon>
        <taxon>Kitasatosporales</taxon>
        <taxon>Streptomycetaceae</taxon>
        <taxon>Streptomyces</taxon>
    </lineage>
</organism>
<feature type="chain" id="PRO_5046941368" evidence="1">
    <location>
        <begin position="23"/>
        <end position="281"/>
    </location>
</feature>
<dbReference type="EMBL" id="JARJBC010000010">
    <property type="protein sequence ID" value="MDF3291123.1"/>
    <property type="molecule type" value="Genomic_DNA"/>
</dbReference>
<dbReference type="InterPro" id="IPR022118">
    <property type="entry name" value="Peptidase_C70_AvrRpt2"/>
</dbReference>
<evidence type="ECO:0000313" key="2">
    <source>
        <dbReference type="EMBL" id="MDF3291123.1"/>
    </source>
</evidence>
<accession>A0ABT5ZMR4</accession>
<keyword evidence="3" id="KW-1185">Reference proteome</keyword>
<dbReference type="RefSeq" id="WP_276094381.1">
    <property type="nucleotide sequence ID" value="NZ_JARJBC010000010.1"/>
</dbReference>
<feature type="signal peptide" evidence="1">
    <location>
        <begin position="1"/>
        <end position="22"/>
    </location>
</feature>
<comment type="caution">
    <text evidence="2">The sequence shown here is derived from an EMBL/GenBank/DDBJ whole genome shotgun (WGS) entry which is preliminary data.</text>
</comment>
<reference evidence="2 3" key="1">
    <citation type="submission" date="2023-03" db="EMBL/GenBank/DDBJ databases">
        <title>Draft genome sequence of Streptomyces sp. RB6PN23 isolated from peat swamp forest in Thailand.</title>
        <authorList>
            <person name="Klaysubun C."/>
            <person name="Duangmal K."/>
        </authorList>
    </citation>
    <scope>NUCLEOTIDE SEQUENCE [LARGE SCALE GENOMIC DNA]</scope>
    <source>
        <strain evidence="2 3">RB6PN23</strain>
    </source>
</reference>
<evidence type="ECO:0000256" key="1">
    <source>
        <dbReference type="SAM" id="SignalP"/>
    </source>
</evidence>
<sequence>MHASRFSLPGRALAAVAASALAAVLLLSGGGRAQADSPTGTVVGGQGNYRTINERQAPRLSAQIVGQATVGGTVSMTCQVQGDTVENDARWIWSAPGSFYIADAFISENTDNLPVCSSRPDVRVTLNIAMQKQVQDEWCWDASGLTIADYWGYTQYSQNDFCRLAAQNGNLSCDDQPATLDDMANAWSNMGFTSTGYDLYRSASFSETGKEITSGRPFAVRIGWRSGGGHMNVVYGYDPSSQMIAVGDPWPSTQTYTWWNYNDYVSNSSFQWTHSRVGIYS</sequence>
<name>A0ABT5ZMR4_9ACTN</name>
<proteinExistence type="predicted"/>
<dbReference type="Gene3D" id="3.90.70.10">
    <property type="entry name" value="Cysteine proteinases"/>
    <property type="match status" value="1"/>
</dbReference>
<protein>
    <submittedName>
        <fullName evidence="2">Papain-like cysteine protease family protein</fullName>
    </submittedName>
</protein>
<evidence type="ECO:0000313" key="3">
    <source>
        <dbReference type="Proteomes" id="UP001216579"/>
    </source>
</evidence>
<gene>
    <name evidence="2" type="ORF">P3G67_18165</name>
</gene>
<keyword evidence="1" id="KW-0732">Signal</keyword>
<dbReference type="Proteomes" id="UP001216579">
    <property type="component" value="Unassembled WGS sequence"/>
</dbReference>
<dbReference type="Pfam" id="PF12385">
    <property type="entry name" value="Peptidase_C70"/>
    <property type="match status" value="1"/>
</dbReference>